<dbReference type="PANTHER" id="PTHR10340">
    <property type="entry name" value="SPHINGOMYELIN PHOSPHODIESTERASE"/>
    <property type="match status" value="1"/>
</dbReference>
<dbReference type="GO" id="GO:0016787">
    <property type="term" value="F:hydrolase activity"/>
    <property type="evidence" value="ECO:0007669"/>
    <property type="project" value="UniProtKB-KW"/>
</dbReference>
<reference evidence="8" key="1">
    <citation type="submission" date="2023-07" db="EMBL/GenBank/DDBJ databases">
        <authorList>
            <consortium name="AG Swart"/>
            <person name="Singh M."/>
            <person name="Singh A."/>
            <person name="Seah K."/>
            <person name="Emmerich C."/>
        </authorList>
    </citation>
    <scope>NUCLEOTIDE SEQUENCE</scope>
    <source>
        <strain evidence="8">DP1</strain>
    </source>
</reference>
<evidence type="ECO:0008006" key="10">
    <source>
        <dbReference type="Google" id="ProtNLM"/>
    </source>
</evidence>
<evidence type="ECO:0000313" key="9">
    <source>
        <dbReference type="Proteomes" id="UP001295684"/>
    </source>
</evidence>
<evidence type="ECO:0000256" key="1">
    <source>
        <dbReference type="ARBA" id="ARBA00004613"/>
    </source>
</evidence>
<dbReference type="Pfam" id="PF00149">
    <property type="entry name" value="Metallophos"/>
    <property type="match status" value="1"/>
</dbReference>
<dbReference type="SUPFAM" id="SSF56300">
    <property type="entry name" value="Metallo-dependent phosphatases"/>
    <property type="match status" value="1"/>
</dbReference>
<keyword evidence="3" id="KW-0964">Secreted</keyword>
<dbReference type="PANTHER" id="PTHR10340:SF57">
    <property type="entry name" value="METALLOPHOS DOMAIN-CONTAINING PROTEIN"/>
    <property type="match status" value="1"/>
</dbReference>
<sequence length="575" mass="66499">MVSQPFLCGVCKSTVSVLSDVFLNSYTVKLLQFKNYWKNSGRLDYEEAWGWGYGDMEIIVKGLKMKAFNPDYFCEITVPICHQETFRKLTREGYADRILANKPEIIKNNDFIDNLYEDIKTSQDNGENRETITVHHFSDFHWDLEYLEGESNSCSKLVCCRPNLKPTPSGDEEKAGKWGDYHCDTNPKMTEKLTSALKNLKKPEFTIWTGDNTDHGIYNSSKLSTKATIEITKYLQKTFPDSVIFGIHGNHEMGPTSNQNFTEGSELAMKLLAESWKDWMSPEAYEEYRDKSFYSMLISEHPKVSKSIKEKFKNVRVIGYNSQNCDFYNRYILGTLGDALDQFNWLENLLQEMERKNEIGIFFSHISPGMDACFSEVSARIQVLMDRYQHVLRLNLFGHTHKEEFEVVRAIKDKKPIGVNHLAPSITTINTQNPSFRVFTLDAETLVPVSIDTYTLDLEKANKDDKFAVFEKNHEVTETYGMKDLSPSSFYELALKFKDNEDLALKFQINRHAGSPAYPAEKGCDETCRRRLSCITSNSVYSDVRKCYNWSDISGSFERRSYLFDFLYGYWVEEI</sequence>
<feature type="domain" description="Calcineurin-like phosphoesterase" evidence="6">
    <location>
        <begin position="133"/>
        <end position="402"/>
    </location>
</feature>
<keyword evidence="5" id="KW-0325">Glycoprotein</keyword>
<dbReference type="InterPro" id="IPR045473">
    <property type="entry name" value="ASM_C"/>
</dbReference>
<comment type="caution">
    <text evidence="8">The sequence shown here is derived from an EMBL/GenBank/DDBJ whole genome shotgun (WGS) entry which is preliminary data.</text>
</comment>
<comment type="subcellular location">
    <subcellularLocation>
        <location evidence="1">Secreted</location>
    </subcellularLocation>
</comment>
<comment type="similarity">
    <text evidence="2">Belongs to the acid sphingomyelinase family.</text>
</comment>
<name>A0AAD1UCR2_EUPCR</name>
<keyword evidence="4" id="KW-0378">Hydrolase</keyword>
<dbReference type="Pfam" id="PF19272">
    <property type="entry name" value="ASMase_C"/>
    <property type="match status" value="1"/>
</dbReference>
<organism evidence="8 9">
    <name type="scientific">Euplotes crassus</name>
    <dbReference type="NCBI Taxonomy" id="5936"/>
    <lineage>
        <taxon>Eukaryota</taxon>
        <taxon>Sar</taxon>
        <taxon>Alveolata</taxon>
        <taxon>Ciliophora</taxon>
        <taxon>Intramacronucleata</taxon>
        <taxon>Spirotrichea</taxon>
        <taxon>Hypotrichia</taxon>
        <taxon>Euplotida</taxon>
        <taxon>Euplotidae</taxon>
        <taxon>Moneuplotes</taxon>
    </lineage>
</organism>
<evidence type="ECO:0000256" key="5">
    <source>
        <dbReference type="ARBA" id="ARBA00023180"/>
    </source>
</evidence>
<dbReference type="AlphaFoldDB" id="A0AAD1UCR2"/>
<dbReference type="GO" id="GO:0005576">
    <property type="term" value="C:extracellular region"/>
    <property type="evidence" value="ECO:0007669"/>
    <property type="project" value="UniProtKB-SubCell"/>
</dbReference>
<dbReference type="Proteomes" id="UP001295684">
    <property type="component" value="Unassembled WGS sequence"/>
</dbReference>
<evidence type="ECO:0000256" key="3">
    <source>
        <dbReference type="ARBA" id="ARBA00022525"/>
    </source>
</evidence>
<dbReference type="Gene3D" id="3.60.21.10">
    <property type="match status" value="1"/>
</dbReference>
<keyword evidence="9" id="KW-1185">Reference proteome</keyword>
<evidence type="ECO:0000256" key="4">
    <source>
        <dbReference type="ARBA" id="ARBA00022801"/>
    </source>
</evidence>
<protein>
    <recommendedName>
        <fullName evidence="10">Sphingomyelin phosphodiesterase</fullName>
    </recommendedName>
</protein>
<dbReference type="InterPro" id="IPR004843">
    <property type="entry name" value="Calcineurin-like_PHP"/>
</dbReference>
<feature type="domain" description="Sphingomyelin phosphodiesterase C-terminal" evidence="7">
    <location>
        <begin position="426"/>
        <end position="547"/>
    </location>
</feature>
<dbReference type="EMBL" id="CAMPGE010004187">
    <property type="protein sequence ID" value="CAI2363034.1"/>
    <property type="molecule type" value="Genomic_DNA"/>
</dbReference>
<proteinExistence type="inferred from homology"/>
<evidence type="ECO:0000259" key="7">
    <source>
        <dbReference type="Pfam" id="PF19272"/>
    </source>
</evidence>
<dbReference type="InterPro" id="IPR029052">
    <property type="entry name" value="Metallo-depent_PP-like"/>
</dbReference>
<gene>
    <name evidence="8" type="ORF">ECRASSUSDP1_LOCUS4364</name>
</gene>
<evidence type="ECO:0000313" key="8">
    <source>
        <dbReference type="EMBL" id="CAI2363034.1"/>
    </source>
</evidence>
<evidence type="ECO:0000259" key="6">
    <source>
        <dbReference type="Pfam" id="PF00149"/>
    </source>
</evidence>
<accession>A0AAD1UCR2</accession>
<evidence type="ECO:0000256" key="2">
    <source>
        <dbReference type="ARBA" id="ARBA00008234"/>
    </source>
</evidence>